<organism evidence="1 2">
    <name type="scientific">Caulobacter vibrioides</name>
    <name type="common">Caulobacter crescentus</name>
    <dbReference type="NCBI Taxonomy" id="155892"/>
    <lineage>
        <taxon>Bacteria</taxon>
        <taxon>Pseudomonadati</taxon>
        <taxon>Pseudomonadota</taxon>
        <taxon>Alphaproteobacteria</taxon>
        <taxon>Caulobacterales</taxon>
        <taxon>Caulobacteraceae</taxon>
        <taxon>Caulobacter</taxon>
    </lineage>
</organism>
<dbReference type="AlphaFoldDB" id="A0A258D023"/>
<dbReference type="PIRSF" id="PIRSF007028">
    <property type="entry name" value="UCP007028"/>
    <property type="match status" value="1"/>
</dbReference>
<name>A0A258D023_CAUVI</name>
<protein>
    <submittedName>
        <fullName evidence="1">RNA signal recognition particle</fullName>
    </submittedName>
</protein>
<accession>A0A258D023</accession>
<dbReference type="Pfam" id="PF07237">
    <property type="entry name" value="DUF1428"/>
    <property type="match status" value="1"/>
</dbReference>
<gene>
    <name evidence="1" type="ORF">B7Z12_14745</name>
</gene>
<dbReference type="EMBL" id="NCDQ01000264">
    <property type="protein sequence ID" value="OYX01141.1"/>
    <property type="molecule type" value="Genomic_DNA"/>
</dbReference>
<reference evidence="1 2" key="1">
    <citation type="submission" date="2017-03" db="EMBL/GenBank/DDBJ databases">
        <title>Lifting the veil on microbial sulfur biogeochemistry in mining wastewaters.</title>
        <authorList>
            <person name="Kantor R.S."/>
            <person name="Colenbrander Nelson T."/>
            <person name="Marshall S."/>
            <person name="Bennett D."/>
            <person name="Apte S."/>
            <person name="Camacho D."/>
            <person name="Thomas B.C."/>
            <person name="Warren L.A."/>
            <person name="Banfield J.F."/>
        </authorList>
    </citation>
    <scope>NUCLEOTIDE SEQUENCE [LARGE SCALE GENOMIC DNA]</scope>
    <source>
        <strain evidence="1">32-67-7</strain>
    </source>
</reference>
<dbReference type="SUPFAM" id="SSF54909">
    <property type="entry name" value="Dimeric alpha+beta barrel"/>
    <property type="match status" value="1"/>
</dbReference>
<proteinExistence type="predicted"/>
<dbReference type="Gene3D" id="3.30.70.100">
    <property type="match status" value="1"/>
</dbReference>
<comment type="caution">
    <text evidence="1">The sequence shown here is derived from an EMBL/GenBank/DDBJ whole genome shotgun (WGS) entry which is preliminary data.</text>
</comment>
<dbReference type="InterPro" id="IPR009874">
    <property type="entry name" value="DUF1428"/>
</dbReference>
<dbReference type="InterPro" id="IPR011008">
    <property type="entry name" value="Dimeric_a/b-barrel"/>
</dbReference>
<evidence type="ECO:0000313" key="2">
    <source>
        <dbReference type="Proteomes" id="UP000215616"/>
    </source>
</evidence>
<evidence type="ECO:0000313" key="1">
    <source>
        <dbReference type="EMBL" id="OYX01141.1"/>
    </source>
</evidence>
<dbReference type="Proteomes" id="UP000215616">
    <property type="component" value="Unassembled WGS sequence"/>
</dbReference>
<sequence>MTYVDGFVVPVRKAEFEAYRALARKAAGIWLEHGAISYVECLAEDVPYGELTSFPRAVQLAEDEVVVLSWITYQDRASRDAVMAKVMADPRFQDEMAGPPFNTQRMILGGFETFVESVRV</sequence>